<keyword evidence="2" id="KW-1185">Reference proteome</keyword>
<dbReference type="Proteomes" id="UP001152178">
    <property type="component" value="Unassembled WGS sequence"/>
</dbReference>
<protein>
    <submittedName>
        <fullName evidence="1">Abi family protein</fullName>
    </submittedName>
</protein>
<name>A0ABT4QZD3_9HYPH</name>
<sequence>MQETFEKNPDFATLFKKSLSSPRFGTYLGASGSNEKDALQLYQWNAKISQSLYIYLQSWEICLRNKMNDFFIWKYKEGWPYKQNEFVRNLKGDDRRRLTETLLRQERDRGVRPVSTSVVVSDLSAGFWVSQLSEKYNHYSWRYNLAKVFAHDTGLDRAVAWTICDELLTLRNRVAHHEPIFHLPLDDRRKKLARIVAAMCPATSAFAETTCNFGDIWKEMPKPAKS</sequence>
<comment type="caution">
    <text evidence="1">The sequence shown here is derived from an EMBL/GenBank/DDBJ whole genome shotgun (WGS) entry which is preliminary data.</text>
</comment>
<reference evidence="1" key="1">
    <citation type="submission" date="2022-11" db="EMBL/GenBank/DDBJ databases">
        <authorList>
            <person name="Coimbra C."/>
        </authorList>
    </citation>
    <scope>NUCLEOTIDE SEQUENCE</scope>
    <source>
        <strain evidence="1">Jales19</strain>
    </source>
</reference>
<accession>A0ABT4QZD3</accession>
<evidence type="ECO:0000313" key="1">
    <source>
        <dbReference type="EMBL" id="MCZ8546917.1"/>
    </source>
</evidence>
<evidence type="ECO:0000313" key="2">
    <source>
        <dbReference type="Proteomes" id="UP001152178"/>
    </source>
</evidence>
<organism evidence="1 2">
    <name type="scientific">Mesorhizobium qingshengii</name>
    <dbReference type="NCBI Taxonomy" id="1165689"/>
    <lineage>
        <taxon>Bacteria</taxon>
        <taxon>Pseudomonadati</taxon>
        <taxon>Pseudomonadota</taxon>
        <taxon>Alphaproteobacteria</taxon>
        <taxon>Hyphomicrobiales</taxon>
        <taxon>Phyllobacteriaceae</taxon>
        <taxon>Mesorhizobium</taxon>
    </lineage>
</organism>
<proteinExistence type="predicted"/>
<dbReference type="RefSeq" id="WP_269907253.1">
    <property type="nucleotide sequence ID" value="NZ_JAPFQA010000011.1"/>
</dbReference>
<gene>
    <name evidence="1" type="ORF">OOJ09_22245</name>
</gene>
<dbReference type="EMBL" id="JAPFQA010000011">
    <property type="protein sequence ID" value="MCZ8546917.1"/>
    <property type="molecule type" value="Genomic_DNA"/>
</dbReference>